<name>A0A495VL70_9BACT</name>
<dbReference type="Pfam" id="PF12741">
    <property type="entry name" value="SusD-like"/>
    <property type="match status" value="1"/>
</dbReference>
<dbReference type="GeneID" id="92928073"/>
<dbReference type="AlphaFoldDB" id="A0A495VL70"/>
<dbReference type="OrthoDB" id="1109828at2"/>
<protein>
    <submittedName>
        <fullName evidence="2">SusD/RagB-like outer membrane lipoprotein</fullName>
    </submittedName>
</protein>
<sequence>MKLHYITISAILLSVTSCADFDKINIDPENSIYVGAGDTGNDSNDDERSTSIDFPETIPDDELAFAKENEASVESDFKTFSYEGMYNDYQKTTNLTHDIYAGYFANNHPSFVNESPNYRYTDRYSSTRWEHFYRDRCKEYSRLTRVFKYVNPEKYKNAFYITRIYFAFLGVQMVDTYGNIPFSDYVRGQNPREKARYDTGAEVYDMCFRILAEAVENINPDDASQFTFSGNNDNCYHGDASKWVRFANTLRLRMALRISNYDPDWARKEGTAALTAKGGLIQNNEDNMRTIPKHAPTDLGGDGIGGNENVHAMCSYIYLDVVMSKDMELAYKTQSSRDDPRMQVCWYRPTPTTQLKDQDTEDTSSEFTGCAIGSSDIDRSSAKYSVIRSYSRNSTTLDNSRWFGYARESVWLSYAETKFLLAEAALRNWGTEKDAETYFKEGIQASCDYYGILSRLTTAYVNGVMSNLDEGVFTNNKEKALEAIITQKWLAVFPNGNEGWAEFRRTDYPRLQNHIGNISEDVPVGKFIKRIRYPNSEYTSNQENIPQNYIDRQDTKIFWDIADTNNDSGIRQTPDNFR</sequence>
<dbReference type="RefSeq" id="WP_022602867.1">
    <property type="nucleotide sequence ID" value="NZ_KI440834.1"/>
</dbReference>
<proteinExistence type="predicted"/>
<feature type="region of interest" description="Disordered" evidence="1">
    <location>
        <begin position="34"/>
        <end position="53"/>
    </location>
</feature>
<evidence type="ECO:0000256" key="1">
    <source>
        <dbReference type="SAM" id="MobiDB-lite"/>
    </source>
</evidence>
<keyword evidence="2" id="KW-0449">Lipoprotein</keyword>
<dbReference type="InterPro" id="IPR011990">
    <property type="entry name" value="TPR-like_helical_dom_sf"/>
</dbReference>
<dbReference type="Gene3D" id="1.25.40.390">
    <property type="match status" value="1"/>
</dbReference>
<comment type="caution">
    <text evidence="2">The sequence shown here is derived from an EMBL/GenBank/DDBJ whole genome shotgun (WGS) entry which is preliminary data.</text>
</comment>
<dbReference type="Proteomes" id="UP000269493">
    <property type="component" value="Unassembled WGS sequence"/>
</dbReference>
<evidence type="ECO:0000313" key="3">
    <source>
        <dbReference type="Proteomes" id="UP000269493"/>
    </source>
</evidence>
<evidence type="ECO:0000313" key="2">
    <source>
        <dbReference type="EMBL" id="RKT50131.1"/>
    </source>
</evidence>
<gene>
    <name evidence="2" type="ORF">BC742_2236</name>
</gene>
<accession>A0A495VL70</accession>
<dbReference type="EMBL" id="RBXN01000008">
    <property type="protein sequence ID" value="RKT50131.1"/>
    <property type="molecule type" value="Genomic_DNA"/>
</dbReference>
<dbReference type="PROSITE" id="PS51257">
    <property type="entry name" value="PROKAR_LIPOPROTEIN"/>
    <property type="match status" value="1"/>
</dbReference>
<keyword evidence="3" id="KW-1185">Reference proteome</keyword>
<reference evidence="2 3" key="1">
    <citation type="submission" date="2018-10" db="EMBL/GenBank/DDBJ databases">
        <title>Genomic Encyclopedia of Archaeal and Bacterial Type Strains, Phase II (KMG-II): from individual species to whole genera.</title>
        <authorList>
            <person name="Goeker M."/>
        </authorList>
    </citation>
    <scope>NUCLEOTIDE SEQUENCE [LARGE SCALE GENOMIC DNA]</scope>
    <source>
        <strain evidence="2 3">NSB1</strain>
    </source>
</reference>
<organism evidence="2 3">
    <name type="scientific">Coprobacter fastidiosus NSB1 = JCM 33896</name>
    <dbReference type="NCBI Taxonomy" id="1349822"/>
    <lineage>
        <taxon>Bacteria</taxon>
        <taxon>Pseudomonadati</taxon>
        <taxon>Bacteroidota</taxon>
        <taxon>Bacteroidia</taxon>
        <taxon>Bacteroidales</taxon>
        <taxon>Barnesiellaceae</taxon>
        <taxon>Coprobacter</taxon>
    </lineage>
</organism>
<dbReference type="SUPFAM" id="SSF48452">
    <property type="entry name" value="TPR-like"/>
    <property type="match status" value="1"/>
</dbReference>
<dbReference type="InterPro" id="IPR024302">
    <property type="entry name" value="SusD-like"/>
</dbReference>